<proteinExistence type="predicted"/>
<feature type="compositionally biased region" description="Basic and acidic residues" evidence="5">
    <location>
        <begin position="321"/>
        <end position="330"/>
    </location>
</feature>
<dbReference type="PROSITE" id="PS50262">
    <property type="entry name" value="G_PROTEIN_RECEP_F1_2"/>
    <property type="match status" value="1"/>
</dbReference>
<feature type="transmembrane region" description="Helical" evidence="6">
    <location>
        <begin position="270"/>
        <end position="291"/>
    </location>
</feature>
<comment type="subcellular location">
    <subcellularLocation>
        <location evidence="1">Membrane</location>
    </subcellularLocation>
</comment>
<gene>
    <name evidence="7" type="primary">WBGene00105323</name>
</gene>
<evidence type="ECO:0000256" key="1">
    <source>
        <dbReference type="ARBA" id="ARBA00004370"/>
    </source>
</evidence>
<evidence type="ECO:0000313" key="8">
    <source>
        <dbReference type="Proteomes" id="UP000005239"/>
    </source>
</evidence>
<evidence type="ECO:0000256" key="4">
    <source>
        <dbReference type="ARBA" id="ARBA00023136"/>
    </source>
</evidence>
<dbReference type="GO" id="GO:0004930">
    <property type="term" value="F:G protein-coupled receptor activity"/>
    <property type="evidence" value="ECO:0007669"/>
    <property type="project" value="InterPro"/>
</dbReference>
<dbReference type="OrthoDB" id="5857538at2759"/>
<dbReference type="Gene3D" id="1.20.1070.10">
    <property type="entry name" value="Rhodopsin 7-helix transmembrane proteins"/>
    <property type="match status" value="1"/>
</dbReference>
<keyword evidence="2 6" id="KW-0812">Transmembrane</keyword>
<dbReference type="PANTHER" id="PTHR46709:SF2">
    <property type="entry name" value="G-PROTEIN COUPLED RECEPTORS FAMILY 1 PROFILE DOMAIN-CONTAINING PROTEIN"/>
    <property type="match status" value="1"/>
</dbReference>
<reference evidence="8" key="1">
    <citation type="journal article" date="2008" name="Nat. Genet.">
        <title>The Pristionchus pacificus genome provides a unique perspective on nematode lifestyle and parasitism.</title>
        <authorList>
            <person name="Dieterich C."/>
            <person name="Clifton S.W."/>
            <person name="Schuster L.N."/>
            <person name="Chinwalla A."/>
            <person name="Delehaunty K."/>
            <person name="Dinkelacker I."/>
            <person name="Fulton L."/>
            <person name="Fulton R."/>
            <person name="Godfrey J."/>
            <person name="Minx P."/>
            <person name="Mitreva M."/>
            <person name="Roeseler W."/>
            <person name="Tian H."/>
            <person name="Witte H."/>
            <person name="Yang S.P."/>
            <person name="Wilson R.K."/>
            <person name="Sommer R.J."/>
        </authorList>
    </citation>
    <scope>NUCLEOTIDE SEQUENCE [LARGE SCALE GENOMIC DNA]</scope>
    <source>
        <strain evidence="8">PS312</strain>
    </source>
</reference>
<feature type="compositionally biased region" description="Polar residues" evidence="5">
    <location>
        <begin position="333"/>
        <end position="343"/>
    </location>
</feature>
<feature type="transmembrane region" description="Helical" evidence="6">
    <location>
        <begin position="199"/>
        <end position="217"/>
    </location>
</feature>
<keyword evidence="4 6" id="KW-0472">Membrane</keyword>
<dbReference type="PANTHER" id="PTHR46709">
    <property type="entry name" value="PROTEIN CBG23488-RELATED"/>
    <property type="match status" value="1"/>
</dbReference>
<dbReference type="GO" id="GO:0016020">
    <property type="term" value="C:membrane"/>
    <property type="evidence" value="ECO:0007669"/>
    <property type="project" value="UniProtKB-SubCell"/>
</dbReference>
<organism evidence="7 8">
    <name type="scientific">Pristionchus pacificus</name>
    <name type="common">Parasitic nematode worm</name>
    <dbReference type="NCBI Taxonomy" id="54126"/>
    <lineage>
        <taxon>Eukaryota</taxon>
        <taxon>Metazoa</taxon>
        <taxon>Ecdysozoa</taxon>
        <taxon>Nematoda</taxon>
        <taxon>Chromadorea</taxon>
        <taxon>Rhabditida</taxon>
        <taxon>Rhabditina</taxon>
        <taxon>Diplogasteromorpha</taxon>
        <taxon>Diplogasteroidea</taxon>
        <taxon>Neodiplogasteridae</taxon>
        <taxon>Pristionchus</taxon>
    </lineage>
</organism>
<feature type="transmembrane region" description="Helical" evidence="6">
    <location>
        <begin position="53"/>
        <end position="77"/>
    </location>
</feature>
<evidence type="ECO:0000256" key="6">
    <source>
        <dbReference type="SAM" id="Phobius"/>
    </source>
</evidence>
<evidence type="ECO:0000256" key="5">
    <source>
        <dbReference type="SAM" id="MobiDB-lite"/>
    </source>
</evidence>
<name>A0A2A6BDC5_PRIPA</name>
<dbReference type="AlphaFoldDB" id="A0A2A6BDC5"/>
<keyword evidence="3 6" id="KW-1133">Transmembrane helix</keyword>
<feature type="transmembrane region" description="Helical" evidence="6">
    <location>
        <begin position="145"/>
        <end position="163"/>
    </location>
</feature>
<dbReference type="SUPFAM" id="SSF81321">
    <property type="entry name" value="Family A G protein-coupled receptor-like"/>
    <property type="match status" value="1"/>
</dbReference>
<dbReference type="Proteomes" id="UP000005239">
    <property type="component" value="Unassembled WGS sequence"/>
</dbReference>
<feature type="transmembrane region" description="Helical" evidence="6">
    <location>
        <begin position="16"/>
        <end position="41"/>
    </location>
</feature>
<dbReference type="EnsemblMetazoa" id="PPA15769.1">
    <property type="protein sequence ID" value="PPA15769.1"/>
    <property type="gene ID" value="WBGene00105323"/>
</dbReference>
<evidence type="ECO:0000313" key="7">
    <source>
        <dbReference type="EnsemblMetazoa" id="PPA15769.1"/>
    </source>
</evidence>
<accession>A0A2A6BDC5</accession>
<dbReference type="PRINTS" id="PR00237">
    <property type="entry name" value="GPCRRHODOPSN"/>
</dbReference>
<reference evidence="7" key="2">
    <citation type="submission" date="2022-06" db="UniProtKB">
        <authorList>
            <consortium name="EnsemblMetazoa"/>
        </authorList>
    </citation>
    <scope>IDENTIFICATION</scope>
    <source>
        <strain evidence="7">PS312</strain>
    </source>
</reference>
<dbReference type="InterPro" id="IPR000276">
    <property type="entry name" value="GPCR_Rhodpsn"/>
</dbReference>
<protein>
    <submittedName>
        <fullName evidence="7">G_PROTEIN_RECEP_F1_2 domain-containing protein</fullName>
    </submittedName>
</protein>
<evidence type="ECO:0000256" key="2">
    <source>
        <dbReference type="ARBA" id="ARBA00022692"/>
    </source>
</evidence>
<feature type="region of interest" description="Disordered" evidence="5">
    <location>
        <begin position="321"/>
        <end position="343"/>
    </location>
</feature>
<sequence>NPECFYGTPTMPVFRFWMVTVGGTNISLVSVIENIFLIYLFSRPAHRQGQNLYMLLIAIFDLFVSFAYILLMSLNVLSDYLYYLDYFQLAPRLLRFWFSYAAPLMTLSHIAMSSSSFLIIAASVERYFLATKSPKLIFVQNYRGMIALASILLGVGSKFSVYYELDIQHHTNCTGQMLEFQMDYSSFVHGTLYNSIVRFWFRTIITFVVTLLILIYLNFRIFIAQTNTDASRSAKYSFIAIVCCNIASNVCNVILGVGENFAKDTLIQNHLTIYAVTVDVASLAITFICSLRLPIYLLCQTPLSEEILGIFRSWFKCNKDRVSPQDKDGENGISDTTNDTLTK</sequence>
<keyword evidence="8" id="KW-1185">Reference proteome</keyword>
<feature type="transmembrane region" description="Helical" evidence="6">
    <location>
        <begin position="97"/>
        <end position="124"/>
    </location>
</feature>
<accession>A0A8R1YD57</accession>
<feature type="transmembrane region" description="Helical" evidence="6">
    <location>
        <begin position="238"/>
        <end position="258"/>
    </location>
</feature>
<dbReference type="InterPro" id="IPR017452">
    <property type="entry name" value="GPCR_Rhodpsn_7TM"/>
</dbReference>
<evidence type="ECO:0000256" key="3">
    <source>
        <dbReference type="ARBA" id="ARBA00022989"/>
    </source>
</evidence>